<sequence length="188" mass="19773">MFLGLIVIVGAALWKIDGAYANSCSNCQIINGATLNYDHIKNYNGHLLSDLAGPPTIPTTNSPIQMPSDISWALSYGNTSCYSSNTATCPANSAPSGATCSSSPTITGGGTPLKCWAFRWPVSVPVWETFGSLRVEAPGKGWEFLIYDNVDCSGGVMATIGPESVGACKAFTKQGIAFTARPLWNADP</sequence>
<accession>A0ACB6QC18</accession>
<keyword evidence="2" id="KW-1185">Reference proteome</keyword>
<proteinExistence type="predicted"/>
<organism evidence="1 2">
    <name type="scientific">Lindgomyces ingoldianus</name>
    <dbReference type="NCBI Taxonomy" id="673940"/>
    <lineage>
        <taxon>Eukaryota</taxon>
        <taxon>Fungi</taxon>
        <taxon>Dikarya</taxon>
        <taxon>Ascomycota</taxon>
        <taxon>Pezizomycotina</taxon>
        <taxon>Dothideomycetes</taxon>
        <taxon>Pleosporomycetidae</taxon>
        <taxon>Pleosporales</taxon>
        <taxon>Lindgomycetaceae</taxon>
        <taxon>Lindgomyces</taxon>
    </lineage>
</organism>
<evidence type="ECO:0000313" key="1">
    <source>
        <dbReference type="EMBL" id="KAF2463685.1"/>
    </source>
</evidence>
<evidence type="ECO:0000313" key="2">
    <source>
        <dbReference type="Proteomes" id="UP000799755"/>
    </source>
</evidence>
<dbReference type="Proteomes" id="UP000799755">
    <property type="component" value="Unassembled WGS sequence"/>
</dbReference>
<comment type="caution">
    <text evidence="1">The sequence shown here is derived from an EMBL/GenBank/DDBJ whole genome shotgun (WGS) entry which is preliminary data.</text>
</comment>
<reference evidence="1" key="1">
    <citation type="journal article" date="2020" name="Stud. Mycol.">
        <title>101 Dothideomycetes genomes: a test case for predicting lifestyles and emergence of pathogens.</title>
        <authorList>
            <person name="Haridas S."/>
            <person name="Albert R."/>
            <person name="Binder M."/>
            <person name="Bloem J."/>
            <person name="Labutti K."/>
            <person name="Salamov A."/>
            <person name="Andreopoulos B."/>
            <person name="Baker S."/>
            <person name="Barry K."/>
            <person name="Bills G."/>
            <person name="Bluhm B."/>
            <person name="Cannon C."/>
            <person name="Castanera R."/>
            <person name="Culley D."/>
            <person name="Daum C."/>
            <person name="Ezra D."/>
            <person name="Gonzalez J."/>
            <person name="Henrissat B."/>
            <person name="Kuo A."/>
            <person name="Liang C."/>
            <person name="Lipzen A."/>
            <person name="Lutzoni F."/>
            <person name="Magnuson J."/>
            <person name="Mondo S."/>
            <person name="Nolan M."/>
            <person name="Ohm R."/>
            <person name="Pangilinan J."/>
            <person name="Park H.-J."/>
            <person name="Ramirez L."/>
            <person name="Alfaro M."/>
            <person name="Sun H."/>
            <person name="Tritt A."/>
            <person name="Yoshinaga Y."/>
            <person name="Zwiers L.-H."/>
            <person name="Turgeon B."/>
            <person name="Goodwin S."/>
            <person name="Spatafora J."/>
            <person name="Crous P."/>
            <person name="Grigoriev I."/>
        </authorList>
    </citation>
    <scope>NUCLEOTIDE SEQUENCE</scope>
    <source>
        <strain evidence="1">ATCC 200398</strain>
    </source>
</reference>
<protein>
    <submittedName>
        <fullName evidence="1">Uncharacterized protein</fullName>
    </submittedName>
</protein>
<gene>
    <name evidence="1" type="ORF">BDR25DRAFT_347035</name>
</gene>
<dbReference type="EMBL" id="MU003547">
    <property type="protein sequence ID" value="KAF2463685.1"/>
    <property type="molecule type" value="Genomic_DNA"/>
</dbReference>
<name>A0ACB6QC18_9PLEO</name>